<dbReference type="Pfam" id="PF15148">
    <property type="entry name" value="Apolipo_F"/>
    <property type="match status" value="1"/>
</dbReference>
<sequence length="434" mass="47455">MDKNTKSIGPKTVWLPTFFKISFLSPQFNMTKRNSKLRWLLLIHLLLSDVVGGRAPLPQSNPRPSVTSMPQTEQVESQVVEDDLAAAHQLVSNLSASLQGQLDLQSNVSCAELSNGGWSGKVFSQELLGLAMVPVLVSAGCLFEAQALVMQLYAVLGQNDTHEFLQDILELIKRGKERDSAHMVHHSVFQTPSPPSMLNSESQRHLQAVIFNIHQLAEVGEKDDKGKVGPSGNCNGWVRVKGTRFLGQAAEQSKPLCLEEAQQVCGSLGFQCAGVTQDGDSGYFRVILRPGSRVVPSSNFESWIQNCKVGSVRWRRNRIPQHHCVNEKEERVYTVVEWIPAVSTLYNLGTAVYYASVSCYDTAKERAIFSTVDLGTDALMAVTGGTAGVAGYALGAGLKTGVKAGIKYLLNSMKEEDDLVMNQNSWEDGTLAVQ</sequence>
<dbReference type="PANTHER" id="PTHR15011:SF3">
    <property type="entry name" value="APOLIPOPROTEIN F"/>
    <property type="match status" value="1"/>
</dbReference>
<dbReference type="GO" id="GO:0008203">
    <property type="term" value="P:cholesterol metabolic process"/>
    <property type="evidence" value="ECO:0007669"/>
    <property type="project" value="TreeGrafter"/>
</dbReference>
<dbReference type="GO" id="GO:0005615">
    <property type="term" value="C:extracellular space"/>
    <property type="evidence" value="ECO:0007669"/>
    <property type="project" value="TreeGrafter"/>
</dbReference>
<dbReference type="InterPro" id="IPR026114">
    <property type="entry name" value="APOF"/>
</dbReference>
<protein>
    <submittedName>
        <fullName evidence="1">Apolipoprotein F</fullName>
    </submittedName>
</protein>
<evidence type="ECO:0000313" key="2">
    <source>
        <dbReference type="Proteomes" id="UP000472260"/>
    </source>
</evidence>
<evidence type="ECO:0000313" key="1">
    <source>
        <dbReference type="Ensembl" id="ENSSANP00000083663.1"/>
    </source>
</evidence>
<keyword evidence="2" id="KW-1185">Reference proteome</keyword>
<organism evidence="1 2">
    <name type="scientific">Sinocyclocheilus anshuiensis</name>
    <dbReference type="NCBI Taxonomy" id="1608454"/>
    <lineage>
        <taxon>Eukaryota</taxon>
        <taxon>Metazoa</taxon>
        <taxon>Chordata</taxon>
        <taxon>Craniata</taxon>
        <taxon>Vertebrata</taxon>
        <taxon>Euteleostomi</taxon>
        <taxon>Actinopterygii</taxon>
        <taxon>Neopterygii</taxon>
        <taxon>Teleostei</taxon>
        <taxon>Ostariophysi</taxon>
        <taxon>Cypriniformes</taxon>
        <taxon>Cyprinidae</taxon>
        <taxon>Cyprininae</taxon>
        <taxon>Sinocyclocheilus</taxon>
    </lineage>
</organism>
<dbReference type="PANTHER" id="PTHR15011">
    <property type="entry name" value="APOLIPOPROTEIN F"/>
    <property type="match status" value="1"/>
</dbReference>
<proteinExistence type="predicted"/>
<name>A0A671RKC0_9TELE</name>
<dbReference type="Ensembl" id="ENSSANT00000088915.1">
    <property type="protein sequence ID" value="ENSSANP00000083663.1"/>
    <property type="gene ID" value="ENSSANG00000041528.1"/>
</dbReference>
<accession>A0A671RKC0</accession>
<reference evidence="1" key="1">
    <citation type="submission" date="2025-08" db="UniProtKB">
        <authorList>
            <consortium name="Ensembl"/>
        </authorList>
    </citation>
    <scope>IDENTIFICATION</scope>
</reference>
<dbReference type="Proteomes" id="UP000472260">
    <property type="component" value="Unassembled WGS sequence"/>
</dbReference>
<dbReference type="AlphaFoldDB" id="A0A671RKC0"/>
<reference evidence="1" key="2">
    <citation type="submission" date="2025-09" db="UniProtKB">
        <authorList>
            <consortium name="Ensembl"/>
        </authorList>
    </citation>
    <scope>IDENTIFICATION</scope>
</reference>